<name>A0ACB8H4N7_PSICU</name>
<keyword evidence="2" id="KW-1185">Reference proteome</keyword>
<dbReference type="Proteomes" id="UP000664032">
    <property type="component" value="Unassembled WGS sequence"/>
</dbReference>
<accession>A0ACB8H4N7</accession>
<evidence type="ECO:0000313" key="1">
    <source>
        <dbReference type="EMBL" id="KAH9482662.1"/>
    </source>
</evidence>
<proteinExistence type="predicted"/>
<gene>
    <name evidence="1" type="ORF">JR316_0004762</name>
</gene>
<comment type="caution">
    <text evidence="1">The sequence shown here is derived from an EMBL/GenBank/DDBJ whole genome shotgun (WGS) entry which is preliminary data.</text>
</comment>
<dbReference type="EMBL" id="JAFIQS020000004">
    <property type="protein sequence ID" value="KAH9482662.1"/>
    <property type="molecule type" value="Genomic_DNA"/>
</dbReference>
<reference evidence="1" key="1">
    <citation type="submission" date="2021-10" db="EMBL/GenBank/DDBJ databases">
        <title>Psilocybe cubensis genome.</title>
        <authorList>
            <person name="Mckernan K.J."/>
            <person name="Crawford S."/>
            <person name="Trippe A."/>
            <person name="Kane L.T."/>
            <person name="Mclaughlin S."/>
        </authorList>
    </citation>
    <scope>NUCLEOTIDE SEQUENCE</scope>
    <source>
        <strain evidence="1">MGC-MH-2018</strain>
    </source>
</reference>
<sequence>MEVKDFRHNKRSLDRNDNDRINKGLSYITAISALGFVVGLLFFIKWAYVSHRRKSQRDALQSIWRDDFSVSSLPLWSRKRTLKSKKYVRSALLVGLFGSPAWETRYSATTNKVSRSRPQIGWPDSFPAKESSQYKALSVKSVRNAFVNTTDTNRGTGDVHHLRADNHKPDAFSATPELPLPLPVMELHSGMKRSRHSENMNSPRIMCWKNAILSKKHTSYPSGLWIEKLSSGPIGNPQTPSAESSFTASFNVLGCSKDTVSENTDPQTSDIPRCLVSIESEVALPNPQHTNSSEPKLDHEDTCYLSKNAILNTGKKGLNVHLSGGLMDLERQIPLPCTSYQGDLQPMSFWVPNLSPFTLTNDTSNALNGSEYHSDKRQSSKQARSVLPVKERLPSRSPKIGPSPLRRMFLPADDTEVNETDNTSAIPTSISDNNRRTQFPWAHTSPEALIPFSTNPISLNVDGAKQPRNMGSTGLGISSTVSKISYNKPPVQRLAFVKEPRTDSDTDLLYFLEELVQETSEWEPDMFLDDNFKVMIDSSKSFGLCAPTRVQRSKSTPSRKHRMSYVCLEDIPEVDITENSHSPNADEDHRSYWSDEEAADRDVGIAC</sequence>
<protein>
    <submittedName>
        <fullName evidence="1">Uncharacterized protein</fullName>
    </submittedName>
</protein>
<organism evidence="1 2">
    <name type="scientific">Psilocybe cubensis</name>
    <name type="common">Psychedelic mushroom</name>
    <name type="synonym">Stropharia cubensis</name>
    <dbReference type="NCBI Taxonomy" id="181762"/>
    <lineage>
        <taxon>Eukaryota</taxon>
        <taxon>Fungi</taxon>
        <taxon>Dikarya</taxon>
        <taxon>Basidiomycota</taxon>
        <taxon>Agaricomycotina</taxon>
        <taxon>Agaricomycetes</taxon>
        <taxon>Agaricomycetidae</taxon>
        <taxon>Agaricales</taxon>
        <taxon>Agaricineae</taxon>
        <taxon>Strophariaceae</taxon>
        <taxon>Psilocybe</taxon>
    </lineage>
</organism>
<evidence type="ECO:0000313" key="2">
    <source>
        <dbReference type="Proteomes" id="UP000664032"/>
    </source>
</evidence>